<evidence type="ECO:0000313" key="1">
    <source>
        <dbReference type="EMBL" id="EFG29129.2"/>
    </source>
</evidence>
<gene>
    <name evidence="1" type="ORF">HMPREF0400_00693</name>
</gene>
<reference evidence="1 2" key="1">
    <citation type="submission" date="2010-03" db="EMBL/GenBank/DDBJ databases">
        <title>The Genome Sequence of Fusobacterium sp. 1_1_41FAA.</title>
        <authorList>
            <consortium name="The Broad Institute Genome Sequencing Platform"/>
            <person name="Ward D."/>
            <person name="Earl A."/>
            <person name="Feldgarden M."/>
            <person name="Gevers D."/>
            <person name="Young S.K."/>
            <person name="Zeng Q."/>
            <person name="Koehrsen M."/>
            <person name="Alvarado L."/>
            <person name="Berlin A."/>
            <person name="Borenstein D."/>
            <person name="Chapman S."/>
            <person name="Chen Z."/>
            <person name="Engels R."/>
            <person name="Freedman E."/>
            <person name="Gellesch M."/>
            <person name="Goldberg J."/>
            <person name="Griggs A."/>
            <person name="Gujja S."/>
            <person name="Heilman E."/>
            <person name="Heiman D."/>
            <person name="Hepburn T."/>
            <person name="Howarth C."/>
            <person name="Jen D."/>
            <person name="Larson L."/>
            <person name="Mehta T."/>
            <person name="Park D."/>
            <person name="Pearson M."/>
            <person name="Richards J."/>
            <person name="Roberts A."/>
            <person name="Saif S."/>
            <person name="Shea T."/>
            <person name="Shenoy N."/>
            <person name="Sisk P."/>
            <person name="Stolte C."/>
            <person name="Sykes S."/>
            <person name="Walk T."/>
            <person name="White J."/>
            <person name="Yandava C."/>
            <person name="Strauss J.C."/>
            <person name="Ambrose C.E."/>
            <person name="Allen-Vercoe E."/>
            <person name="Haas B."/>
            <person name="Henn M.R."/>
            <person name="Nusbaum C."/>
            <person name="Birren B."/>
        </authorList>
    </citation>
    <scope>NUCLEOTIDE SEQUENCE [LARGE SCALE GENOMIC DNA]</scope>
    <source>
        <strain evidence="1 2">1_1_41FAA</strain>
    </source>
</reference>
<name>D6LG44_9FUSO</name>
<accession>D6LG44</accession>
<proteinExistence type="predicted"/>
<evidence type="ECO:0000313" key="2">
    <source>
        <dbReference type="Proteomes" id="UP000003964"/>
    </source>
</evidence>
<dbReference type="Proteomes" id="UP000003964">
    <property type="component" value="Unassembled WGS sequence"/>
</dbReference>
<dbReference type="AlphaFoldDB" id="D6LG44"/>
<protein>
    <submittedName>
        <fullName evidence="1">Uncharacterized protein</fullName>
    </submittedName>
</protein>
<organism evidence="1 2">
    <name type="scientific">Fusobacterium periodonticum 1_1_41FAA</name>
    <dbReference type="NCBI Taxonomy" id="469621"/>
    <lineage>
        <taxon>Bacteria</taxon>
        <taxon>Fusobacteriati</taxon>
        <taxon>Fusobacteriota</taxon>
        <taxon>Fusobacteriia</taxon>
        <taxon>Fusobacteriales</taxon>
        <taxon>Fusobacteriaceae</taxon>
        <taxon>Fusobacterium</taxon>
    </lineage>
</organism>
<dbReference type="EMBL" id="GG770381">
    <property type="protein sequence ID" value="EFG29129.2"/>
    <property type="molecule type" value="Genomic_DNA"/>
</dbReference>
<sequence>MLRNELAKEKLFPSNKDEVTGLLETLGICGILETKEHRGFWDSFTPMFERDSGDLRQYFSYPFHWWKGKDRVNYENVKNIFKIAV</sequence>